<dbReference type="PATRIC" id="fig|1185652.3.peg.2204"/>
<dbReference type="STRING" id="1185652.USDA257_c21370"/>
<dbReference type="InterPro" id="IPR003439">
    <property type="entry name" value="ABC_transporter-like_ATP-bd"/>
</dbReference>
<dbReference type="Gene3D" id="3.40.50.300">
    <property type="entry name" value="P-loop containing nucleotide triphosphate hydrolases"/>
    <property type="match status" value="1"/>
</dbReference>
<dbReference type="SUPFAM" id="SSF52540">
    <property type="entry name" value="P-loop containing nucleoside triphosphate hydrolases"/>
    <property type="match status" value="1"/>
</dbReference>
<accession>I3X4B3</accession>
<evidence type="ECO:0000256" key="1">
    <source>
        <dbReference type="ARBA" id="ARBA00022448"/>
    </source>
</evidence>
<dbReference type="eggNOG" id="COG0411">
    <property type="taxonomic scope" value="Bacteria"/>
</dbReference>
<gene>
    <name evidence="5" type="primary">livG5</name>
    <name evidence="5" type="ORF">USDA257_c21370</name>
</gene>
<organism evidence="5 6">
    <name type="scientific">Sinorhizobium fredii (strain USDA 257)</name>
    <dbReference type="NCBI Taxonomy" id="1185652"/>
    <lineage>
        <taxon>Bacteria</taxon>
        <taxon>Pseudomonadati</taxon>
        <taxon>Pseudomonadota</taxon>
        <taxon>Alphaproteobacteria</taxon>
        <taxon>Hyphomicrobiales</taxon>
        <taxon>Rhizobiaceae</taxon>
        <taxon>Sinorhizobium/Ensifer group</taxon>
        <taxon>Sinorhizobium</taxon>
    </lineage>
</organism>
<dbReference type="SMART" id="SM00382">
    <property type="entry name" value="AAA"/>
    <property type="match status" value="1"/>
</dbReference>
<dbReference type="AlphaFoldDB" id="I3X4B3"/>
<keyword evidence="3 5" id="KW-0067">ATP-binding</keyword>
<feature type="domain" description="ABC transporter" evidence="4">
    <location>
        <begin position="5"/>
        <end position="247"/>
    </location>
</feature>
<sequence length="247" mass="26573">MTPVLSVRNVSKSFGGLRAVDDVSFDVHQGEILGLIGPNGSGKSTLFNCVLGQLPASTGTVLVDGKEVAGKRPCDLNKLGVGRTFQMLQVFPEMTVLDNIILAGQEHKGTMLSRLFGKPDAGLTEEALRMIDFFRLGHQTHAKAGSLSYGQQKLLDAAMAFMAGPKLVMLDEPAGGVNLTMLADLKERLKAFNQERGATFVVIEHNMEFVMSLCTRIIVLANGRIIAEGDPETVRNDPTVIEAYLGG</sequence>
<dbReference type="InterPro" id="IPR003593">
    <property type="entry name" value="AAA+_ATPase"/>
</dbReference>
<dbReference type="Proteomes" id="UP000006180">
    <property type="component" value="Chromosome"/>
</dbReference>
<dbReference type="RefSeq" id="WP_014762889.1">
    <property type="nucleotide sequence ID" value="NC_018000.1"/>
</dbReference>
<dbReference type="EMBL" id="CP003563">
    <property type="protein sequence ID" value="AFL50719.1"/>
    <property type="molecule type" value="Genomic_DNA"/>
</dbReference>
<evidence type="ECO:0000313" key="6">
    <source>
        <dbReference type="Proteomes" id="UP000006180"/>
    </source>
</evidence>
<dbReference type="FunFam" id="3.40.50.300:FF:000421">
    <property type="entry name" value="Branched-chain amino acid ABC transporter ATP-binding protein"/>
    <property type="match status" value="1"/>
</dbReference>
<dbReference type="PANTHER" id="PTHR45772:SF9">
    <property type="entry name" value="CONSERVED COMPONENT OF ABC TRANSPORTER FOR NATURAL AMINO ACIDS"/>
    <property type="match status" value="1"/>
</dbReference>
<dbReference type="GO" id="GO:0016887">
    <property type="term" value="F:ATP hydrolysis activity"/>
    <property type="evidence" value="ECO:0007669"/>
    <property type="project" value="InterPro"/>
</dbReference>
<dbReference type="PANTHER" id="PTHR45772">
    <property type="entry name" value="CONSERVED COMPONENT OF ABC TRANSPORTER FOR NATURAL AMINO ACIDS-RELATED"/>
    <property type="match status" value="1"/>
</dbReference>
<evidence type="ECO:0000256" key="3">
    <source>
        <dbReference type="ARBA" id="ARBA00022840"/>
    </source>
</evidence>
<dbReference type="InterPro" id="IPR051120">
    <property type="entry name" value="ABC_AA/LPS_Transport"/>
</dbReference>
<name>I3X4B3_SINF2</name>
<dbReference type="InterPro" id="IPR032823">
    <property type="entry name" value="BCA_ABC_TP_C"/>
</dbReference>
<dbReference type="PROSITE" id="PS50893">
    <property type="entry name" value="ABC_TRANSPORTER_2"/>
    <property type="match status" value="1"/>
</dbReference>
<dbReference type="CDD" id="cd03219">
    <property type="entry name" value="ABC_Mj1267_LivG_branched"/>
    <property type="match status" value="1"/>
</dbReference>
<evidence type="ECO:0000259" key="4">
    <source>
        <dbReference type="PROSITE" id="PS50893"/>
    </source>
</evidence>
<dbReference type="GO" id="GO:0005524">
    <property type="term" value="F:ATP binding"/>
    <property type="evidence" value="ECO:0007669"/>
    <property type="project" value="UniProtKB-KW"/>
</dbReference>
<proteinExistence type="predicted"/>
<dbReference type="KEGG" id="sfd:USDA257_c21370"/>
<dbReference type="Pfam" id="PF12399">
    <property type="entry name" value="BCA_ABC_TP_C"/>
    <property type="match status" value="1"/>
</dbReference>
<dbReference type="GO" id="GO:0005886">
    <property type="term" value="C:plasma membrane"/>
    <property type="evidence" value="ECO:0007669"/>
    <property type="project" value="TreeGrafter"/>
</dbReference>
<evidence type="ECO:0000256" key="2">
    <source>
        <dbReference type="ARBA" id="ARBA00022741"/>
    </source>
</evidence>
<protein>
    <submittedName>
        <fullName evidence="5">Putative branched-chain amino acid transport ATP-binding protein LivG</fullName>
    </submittedName>
</protein>
<evidence type="ECO:0000313" key="5">
    <source>
        <dbReference type="EMBL" id="AFL50719.1"/>
    </source>
</evidence>
<keyword evidence="2" id="KW-0547">Nucleotide-binding</keyword>
<dbReference type="Pfam" id="PF00005">
    <property type="entry name" value="ABC_tran"/>
    <property type="match status" value="1"/>
</dbReference>
<dbReference type="InterPro" id="IPR027417">
    <property type="entry name" value="P-loop_NTPase"/>
</dbReference>
<reference evidence="5 6" key="1">
    <citation type="journal article" date="2012" name="J. Bacteriol.">
        <title>Complete genome sequence of the broad-host-range strain Sinorhizobium fredii USDA257.</title>
        <authorList>
            <person name="Schuldes J."/>
            <person name="Rodriguez Orbegoso M."/>
            <person name="Schmeisser C."/>
            <person name="Krishnan H.B."/>
            <person name="Daniel R."/>
            <person name="Streit W.R."/>
        </authorList>
    </citation>
    <scope>NUCLEOTIDE SEQUENCE [LARGE SCALE GENOMIC DNA]</scope>
    <source>
        <strain evidence="5 6">USDA 257</strain>
    </source>
</reference>
<keyword evidence="1" id="KW-0813">Transport</keyword>
<dbReference type="HOGENOM" id="CLU_000604_1_2_5"/>